<evidence type="ECO:0000313" key="1">
    <source>
        <dbReference type="EMBL" id="KAG8173266.1"/>
    </source>
</evidence>
<protein>
    <submittedName>
        <fullName evidence="1">Uncharacterized protein</fullName>
    </submittedName>
</protein>
<dbReference type="AlphaFoldDB" id="A0AAV6TP90"/>
<evidence type="ECO:0000313" key="2">
    <source>
        <dbReference type="Proteomes" id="UP000827092"/>
    </source>
</evidence>
<gene>
    <name evidence="1" type="ORF">JTE90_000995</name>
</gene>
<sequence>MQSLTFPSSLLLSPGVDSPLPLSDMSRLLLRGPLSHDPTSATRRLGSRQQSLNVEETGTLVERKTLYYGGVH</sequence>
<reference evidence="1 2" key="1">
    <citation type="journal article" date="2022" name="Nat. Ecol. Evol.">
        <title>A masculinizing supergene underlies an exaggerated male reproductive morph in a spider.</title>
        <authorList>
            <person name="Hendrickx F."/>
            <person name="De Corte Z."/>
            <person name="Sonet G."/>
            <person name="Van Belleghem S.M."/>
            <person name="Kostlbacher S."/>
            <person name="Vangestel C."/>
        </authorList>
    </citation>
    <scope>NUCLEOTIDE SEQUENCE [LARGE SCALE GENOMIC DNA]</scope>
    <source>
        <strain evidence="1">W744_W776</strain>
    </source>
</reference>
<proteinExistence type="predicted"/>
<accession>A0AAV6TP90</accession>
<dbReference type="Proteomes" id="UP000827092">
    <property type="component" value="Unassembled WGS sequence"/>
</dbReference>
<comment type="caution">
    <text evidence="1">The sequence shown here is derived from an EMBL/GenBank/DDBJ whole genome shotgun (WGS) entry which is preliminary data.</text>
</comment>
<name>A0AAV6TP90_9ARAC</name>
<keyword evidence="2" id="KW-1185">Reference proteome</keyword>
<organism evidence="1 2">
    <name type="scientific">Oedothorax gibbosus</name>
    <dbReference type="NCBI Taxonomy" id="931172"/>
    <lineage>
        <taxon>Eukaryota</taxon>
        <taxon>Metazoa</taxon>
        <taxon>Ecdysozoa</taxon>
        <taxon>Arthropoda</taxon>
        <taxon>Chelicerata</taxon>
        <taxon>Arachnida</taxon>
        <taxon>Araneae</taxon>
        <taxon>Araneomorphae</taxon>
        <taxon>Entelegynae</taxon>
        <taxon>Araneoidea</taxon>
        <taxon>Linyphiidae</taxon>
        <taxon>Erigoninae</taxon>
        <taxon>Oedothorax</taxon>
    </lineage>
</organism>
<dbReference type="EMBL" id="JAFNEN010001930">
    <property type="protein sequence ID" value="KAG8173266.1"/>
    <property type="molecule type" value="Genomic_DNA"/>
</dbReference>